<dbReference type="Pfam" id="PF11132">
    <property type="entry name" value="SplA"/>
    <property type="match status" value="1"/>
</dbReference>
<dbReference type="Proteomes" id="UP000551878">
    <property type="component" value="Unassembled WGS sequence"/>
</dbReference>
<proteinExistence type="predicted"/>
<sequence>MNDEKWQAGDSVYVIQRNPHTQSVAQIQEATIVESPHQPGELSLFSREEYYPISKDLAVFSNYDKAAEVYEDVFGFPHE</sequence>
<evidence type="ECO:0000313" key="2">
    <source>
        <dbReference type="Proteomes" id="UP000551878"/>
    </source>
</evidence>
<keyword evidence="1" id="KW-0456">Lyase</keyword>
<dbReference type="AlphaFoldDB" id="A0A840QPN1"/>
<gene>
    <name evidence="1" type="ORF">HNQ41_001460</name>
</gene>
<dbReference type="EMBL" id="JACHHB010000005">
    <property type="protein sequence ID" value="MBB5173291.1"/>
    <property type="molecule type" value="Genomic_DNA"/>
</dbReference>
<keyword evidence="2" id="KW-1185">Reference proteome</keyword>
<dbReference type="GO" id="GO:0016829">
    <property type="term" value="F:lyase activity"/>
    <property type="evidence" value="ECO:0007669"/>
    <property type="project" value="UniProtKB-KW"/>
</dbReference>
<name>A0A840QPN1_9BACI</name>
<dbReference type="InterPro" id="IPR022608">
    <property type="entry name" value="Tscrpt_reg_SplA"/>
</dbReference>
<reference evidence="1 2" key="1">
    <citation type="submission" date="2020-08" db="EMBL/GenBank/DDBJ databases">
        <title>Genomic Encyclopedia of Type Strains, Phase IV (KMG-IV): sequencing the most valuable type-strain genomes for metagenomic binning, comparative biology and taxonomic classification.</title>
        <authorList>
            <person name="Goeker M."/>
        </authorList>
    </citation>
    <scope>NUCLEOTIDE SEQUENCE [LARGE SCALE GENOMIC DNA]</scope>
    <source>
        <strain evidence="1 2">DSM 24696</strain>
    </source>
</reference>
<comment type="caution">
    <text evidence="1">The sequence shown here is derived from an EMBL/GenBank/DDBJ whole genome shotgun (WGS) entry which is preliminary data.</text>
</comment>
<dbReference type="RefSeq" id="WP_184663741.1">
    <property type="nucleotide sequence ID" value="NZ_JACHHB010000005.1"/>
</dbReference>
<accession>A0A840QPN1</accession>
<protein>
    <submittedName>
        <fullName evidence="1">Transcriptional regulator of the spore photoproduct lyase operon</fullName>
    </submittedName>
</protein>
<organism evidence="1 2">
    <name type="scientific">Texcoconibacillus texcoconensis</name>
    <dbReference type="NCBI Taxonomy" id="1095777"/>
    <lineage>
        <taxon>Bacteria</taxon>
        <taxon>Bacillati</taxon>
        <taxon>Bacillota</taxon>
        <taxon>Bacilli</taxon>
        <taxon>Bacillales</taxon>
        <taxon>Bacillaceae</taxon>
        <taxon>Texcoconibacillus</taxon>
    </lineage>
</organism>
<evidence type="ECO:0000313" key="1">
    <source>
        <dbReference type="EMBL" id="MBB5173291.1"/>
    </source>
</evidence>